<evidence type="ECO:0000313" key="10">
    <source>
        <dbReference type="Proteomes" id="UP000192343"/>
    </source>
</evidence>
<dbReference type="Gene3D" id="2.40.240.10">
    <property type="entry name" value="Ribosomal Protein L25, Chain P"/>
    <property type="match status" value="1"/>
</dbReference>
<dbReference type="GO" id="GO:0003735">
    <property type="term" value="F:structural constituent of ribosome"/>
    <property type="evidence" value="ECO:0007669"/>
    <property type="project" value="InterPro"/>
</dbReference>
<dbReference type="InterPro" id="IPR020056">
    <property type="entry name" value="Rbsml_bL25/Gln-tRNA_synth_N"/>
</dbReference>
<keyword evidence="10" id="KW-1185">Reference proteome</keyword>
<dbReference type="NCBIfam" id="TIGR00731">
    <property type="entry name" value="bL25_bact_ctc"/>
    <property type="match status" value="1"/>
</dbReference>
<comment type="subunit">
    <text evidence="5">Part of the 50S ribosomal subunit; part of the 5S rRNA/L5/L18/L25 subcomplex. Contacts the 5S rRNA. Binds to the 5S rRNA independently of L5 and L18.</text>
</comment>
<dbReference type="GO" id="GO:0022625">
    <property type="term" value="C:cytosolic large ribosomal subunit"/>
    <property type="evidence" value="ECO:0007669"/>
    <property type="project" value="TreeGrafter"/>
</dbReference>
<comment type="similarity">
    <text evidence="5">Belongs to the bacterial ribosomal protein bL25 family. CTC subfamily.</text>
</comment>
<gene>
    <name evidence="5" type="primary">rplY</name>
    <name evidence="5" type="synonym">ctc</name>
    <name evidence="9" type="ORF">B4O97_03060</name>
</gene>
<keyword evidence="3 5" id="KW-0689">Ribosomal protein</keyword>
<evidence type="ECO:0000313" key="9">
    <source>
        <dbReference type="EMBL" id="ORC37185.1"/>
    </source>
</evidence>
<dbReference type="InterPro" id="IPR020057">
    <property type="entry name" value="Ribosomal_bL25_b-dom"/>
</dbReference>
<dbReference type="InterPro" id="IPR029751">
    <property type="entry name" value="Ribosomal_L25_dom"/>
</dbReference>
<dbReference type="PANTHER" id="PTHR33284:SF1">
    <property type="entry name" value="RIBOSOMAL PROTEIN L25_GLN-TRNA SYNTHETASE, ANTI-CODON-BINDING DOMAIN-CONTAINING PROTEIN"/>
    <property type="match status" value="1"/>
</dbReference>
<evidence type="ECO:0000259" key="8">
    <source>
        <dbReference type="Pfam" id="PF14693"/>
    </source>
</evidence>
<feature type="domain" description="Large ribosomal subunit protein bL25 L25" evidence="7">
    <location>
        <begin position="8"/>
        <end position="92"/>
    </location>
</feature>
<dbReference type="OrthoDB" id="9790002at2"/>
<dbReference type="GO" id="GO:0008097">
    <property type="term" value="F:5S rRNA binding"/>
    <property type="evidence" value="ECO:0007669"/>
    <property type="project" value="InterPro"/>
</dbReference>
<dbReference type="RefSeq" id="WP_083048217.1">
    <property type="nucleotide sequence ID" value="NZ_MWQY01000003.1"/>
</dbReference>
<feature type="domain" description="Large ribosomal subunit protein bL25 beta" evidence="8">
    <location>
        <begin position="102"/>
        <end position="181"/>
    </location>
</feature>
<dbReference type="InterPro" id="IPR020930">
    <property type="entry name" value="Ribosomal_uL5_bac-type"/>
</dbReference>
<evidence type="ECO:0000256" key="5">
    <source>
        <dbReference type="HAMAP-Rule" id="MF_01334"/>
    </source>
</evidence>
<dbReference type="Pfam" id="PF01386">
    <property type="entry name" value="Ribosomal_L25p"/>
    <property type="match status" value="1"/>
</dbReference>
<dbReference type="InterPro" id="IPR001021">
    <property type="entry name" value="Ribosomal_bL25_long"/>
</dbReference>
<evidence type="ECO:0000259" key="7">
    <source>
        <dbReference type="Pfam" id="PF01386"/>
    </source>
</evidence>
<dbReference type="HAMAP" id="MF_01334">
    <property type="entry name" value="Ribosomal_bL25_CTC"/>
    <property type="match status" value="1"/>
</dbReference>
<protein>
    <recommendedName>
        <fullName evidence="5">Large ribosomal subunit protein bL25</fullName>
    </recommendedName>
    <alternativeName>
        <fullName evidence="5">General stress protein CTC</fullName>
    </alternativeName>
</protein>
<sequence>MEQKTLAGYQRPDTKKTVTRRLRNEGMIPAVIYGHSEPVSISISSKEFEKKFHNVSENTIINISVDKGKKYDVLVKDYQEDMIKNRILHIDFYEIEQGKVLRTNVPVHFEGVPQGVRNGGIVEVQLHDVEIECLPKDIPESFVLDIAAMQIGDALHVSDIPVSDSVRILTPEDHDIVAITAVKVGAVETAEEAEETAEAKVAAGSAEGEGEE</sequence>
<keyword evidence="2 5" id="KW-0694">RNA-binding</keyword>
<dbReference type="InterPro" id="IPR037121">
    <property type="entry name" value="Ribosomal_bL25_C"/>
</dbReference>
<evidence type="ECO:0000256" key="2">
    <source>
        <dbReference type="ARBA" id="ARBA00022884"/>
    </source>
</evidence>
<dbReference type="GO" id="GO:0006412">
    <property type="term" value="P:translation"/>
    <property type="evidence" value="ECO:0007669"/>
    <property type="project" value="UniProtKB-UniRule"/>
</dbReference>
<keyword evidence="4 5" id="KW-0687">Ribonucleoprotein</keyword>
<name>A0A1Y1S285_9SPIO</name>
<dbReference type="CDD" id="cd00495">
    <property type="entry name" value="Ribosomal_L25_TL5_CTC"/>
    <property type="match status" value="1"/>
</dbReference>
<dbReference type="AlphaFoldDB" id="A0A1Y1S285"/>
<comment type="function">
    <text evidence="5">This is one of the proteins that binds to the 5S RNA in the ribosome where it forms part of the central protuberance.</text>
</comment>
<dbReference type="InterPro" id="IPR011035">
    <property type="entry name" value="Ribosomal_bL25/Gln-tRNA_synth"/>
</dbReference>
<dbReference type="EMBL" id="MWQY01000003">
    <property type="protein sequence ID" value="ORC37185.1"/>
    <property type="molecule type" value="Genomic_DNA"/>
</dbReference>
<dbReference type="Pfam" id="PF14693">
    <property type="entry name" value="Ribosomal_TL5_C"/>
    <property type="match status" value="1"/>
</dbReference>
<dbReference type="Gene3D" id="2.170.120.20">
    <property type="entry name" value="Ribosomal protein L25, beta domain"/>
    <property type="match status" value="1"/>
</dbReference>
<proteinExistence type="inferred from homology"/>
<feature type="region of interest" description="Disordered" evidence="6">
    <location>
        <begin position="193"/>
        <end position="212"/>
    </location>
</feature>
<organism evidence="9 10">
    <name type="scientific">Marispirochaeta aestuarii</name>
    <dbReference type="NCBI Taxonomy" id="1963862"/>
    <lineage>
        <taxon>Bacteria</taxon>
        <taxon>Pseudomonadati</taxon>
        <taxon>Spirochaetota</taxon>
        <taxon>Spirochaetia</taxon>
        <taxon>Spirochaetales</taxon>
        <taxon>Spirochaetaceae</taxon>
        <taxon>Marispirochaeta</taxon>
    </lineage>
</organism>
<evidence type="ECO:0000256" key="1">
    <source>
        <dbReference type="ARBA" id="ARBA00022730"/>
    </source>
</evidence>
<evidence type="ECO:0000256" key="6">
    <source>
        <dbReference type="SAM" id="MobiDB-lite"/>
    </source>
</evidence>
<dbReference type="STRING" id="1963862.B4O97_03060"/>
<dbReference type="Proteomes" id="UP000192343">
    <property type="component" value="Unassembled WGS sequence"/>
</dbReference>
<evidence type="ECO:0000256" key="4">
    <source>
        <dbReference type="ARBA" id="ARBA00023274"/>
    </source>
</evidence>
<reference evidence="9 10" key="1">
    <citation type="submission" date="2017-03" db="EMBL/GenBank/DDBJ databases">
        <title>Draft Genome sequence of Marispirochaeta sp. strain JC444.</title>
        <authorList>
            <person name="Shivani Y."/>
            <person name="Subhash Y."/>
            <person name="Sasikala C."/>
            <person name="Ramana C."/>
        </authorList>
    </citation>
    <scope>NUCLEOTIDE SEQUENCE [LARGE SCALE GENOMIC DNA]</scope>
    <source>
        <strain evidence="9 10">JC444</strain>
    </source>
</reference>
<dbReference type="PANTHER" id="PTHR33284">
    <property type="entry name" value="RIBOSOMAL PROTEIN L25/GLN-TRNA SYNTHETASE, ANTI-CODON-BINDING DOMAIN-CONTAINING PROTEIN"/>
    <property type="match status" value="1"/>
</dbReference>
<accession>A0A1Y1S285</accession>
<dbReference type="SUPFAM" id="SSF50715">
    <property type="entry name" value="Ribosomal protein L25-like"/>
    <property type="match status" value="1"/>
</dbReference>
<comment type="caution">
    <text evidence="9">The sequence shown here is derived from an EMBL/GenBank/DDBJ whole genome shotgun (WGS) entry which is preliminary data.</text>
</comment>
<keyword evidence="1 5" id="KW-0699">rRNA-binding</keyword>
<evidence type="ECO:0000256" key="3">
    <source>
        <dbReference type="ARBA" id="ARBA00022980"/>
    </source>
</evidence>